<protein>
    <recommendedName>
        <fullName evidence="2">histidine kinase</fullName>
        <ecNumber evidence="2">2.7.13.3</ecNumber>
    </recommendedName>
</protein>
<evidence type="ECO:0000256" key="6">
    <source>
        <dbReference type="ARBA" id="ARBA00022777"/>
    </source>
</evidence>
<dbReference type="RefSeq" id="WP_346069945.1">
    <property type="nucleotide sequence ID" value="NZ_BAAANQ010000002.1"/>
</dbReference>
<dbReference type="PANTHER" id="PTHR24421">
    <property type="entry name" value="NITRATE/NITRITE SENSOR PROTEIN NARX-RELATED"/>
    <property type="match status" value="1"/>
</dbReference>
<name>A0ABN2UYL0_9ACTN</name>
<dbReference type="CDD" id="cd16917">
    <property type="entry name" value="HATPase_UhpB-NarQ-NarX-like"/>
    <property type="match status" value="1"/>
</dbReference>
<reference evidence="11 12" key="1">
    <citation type="journal article" date="2019" name="Int. J. Syst. Evol. Microbiol.">
        <title>The Global Catalogue of Microorganisms (GCM) 10K type strain sequencing project: providing services to taxonomists for standard genome sequencing and annotation.</title>
        <authorList>
            <consortium name="The Broad Institute Genomics Platform"/>
            <consortium name="The Broad Institute Genome Sequencing Center for Infectious Disease"/>
            <person name="Wu L."/>
            <person name="Ma J."/>
        </authorList>
    </citation>
    <scope>NUCLEOTIDE SEQUENCE [LARGE SCALE GENOMIC DNA]</scope>
    <source>
        <strain evidence="11 12">JCM 14549</strain>
    </source>
</reference>
<organism evidence="11 12">
    <name type="scientific">Streptomyces cheonanensis</name>
    <dbReference type="NCBI Taxonomy" id="312720"/>
    <lineage>
        <taxon>Bacteria</taxon>
        <taxon>Bacillati</taxon>
        <taxon>Actinomycetota</taxon>
        <taxon>Actinomycetes</taxon>
        <taxon>Kitasatosporales</taxon>
        <taxon>Streptomycetaceae</taxon>
        <taxon>Streptomyces</taxon>
    </lineage>
</organism>
<evidence type="ECO:0000313" key="12">
    <source>
        <dbReference type="Proteomes" id="UP001403094"/>
    </source>
</evidence>
<evidence type="ECO:0000256" key="2">
    <source>
        <dbReference type="ARBA" id="ARBA00012438"/>
    </source>
</evidence>
<evidence type="ECO:0000256" key="3">
    <source>
        <dbReference type="ARBA" id="ARBA00022553"/>
    </source>
</evidence>
<evidence type="ECO:0000256" key="7">
    <source>
        <dbReference type="ARBA" id="ARBA00022840"/>
    </source>
</evidence>
<keyword evidence="9" id="KW-0175">Coiled coil</keyword>
<dbReference type="InterPro" id="IPR011712">
    <property type="entry name" value="Sig_transdc_His_kin_sub3_dim/P"/>
</dbReference>
<evidence type="ECO:0000256" key="4">
    <source>
        <dbReference type="ARBA" id="ARBA00022679"/>
    </source>
</evidence>
<keyword evidence="8" id="KW-0902">Two-component regulatory system</keyword>
<feature type="coiled-coil region" evidence="9">
    <location>
        <begin position="157"/>
        <end position="184"/>
    </location>
</feature>
<evidence type="ECO:0000256" key="9">
    <source>
        <dbReference type="SAM" id="Coils"/>
    </source>
</evidence>
<evidence type="ECO:0000256" key="8">
    <source>
        <dbReference type="ARBA" id="ARBA00023012"/>
    </source>
</evidence>
<dbReference type="Gene3D" id="3.30.565.10">
    <property type="entry name" value="Histidine kinase-like ATPase, C-terminal domain"/>
    <property type="match status" value="1"/>
</dbReference>
<dbReference type="SUPFAM" id="SSF55874">
    <property type="entry name" value="ATPase domain of HSP90 chaperone/DNA topoisomerase II/histidine kinase"/>
    <property type="match status" value="1"/>
</dbReference>
<dbReference type="GO" id="GO:0016301">
    <property type="term" value="F:kinase activity"/>
    <property type="evidence" value="ECO:0007669"/>
    <property type="project" value="UniProtKB-KW"/>
</dbReference>
<comment type="catalytic activity">
    <reaction evidence="1">
        <text>ATP + protein L-histidine = ADP + protein N-phospho-L-histidine.</text>
        <dbReference type="EC" id="2.7.13.3"/>
    </reaction>
</comment>
<accession>A0ABN2UYL0</accession>
<gene>
    <name evidence="11" type="ORF">GCM10009757_13760</name>
</gene>
<dbReference type="EMBL" id="BAAANQ010000002">
    <property type="protein sequence ID" value="GAA2046294.1"/>
    <property type="molecule type" value="Genomic_DNA"/>
</dbReference>
<evidence type="ECO:0000256" key="5">
    <source>
        <dbReference type="ARBA" id="ARBA00022741"/>
    </source>
</evidence>
<evidence type="ECO:0000313" key="11">
    <source>
        <dbReference type="EMBL" id="GAA2046294.1"/>
    </source>
</evidence>
<dbReference type="Pfam" id="PF07730">
    <property type="entry name" value="HisKA_3"/>
    <property type="match status" value="1"/>
</dbReference>
<keyword evidence="4" id="KW-0808">Transferase</keyword>
<evidence type="ECO:0000259" key="10">
    <source>
        <dbReference type="Pfam" id="PF07730"/>
    </source>
</evidence>
<feature type="domain" description="Signal transduction histidine kinase subgroup 3 dimerisation and phosphoacceptor" evidence="10">
    <location>
        <begin position="189"/>
        <end position="254"/>
    </location>
</feature>
<keyword evidence="3" id="KW-0597">Phosphoprotein</keyword>
<dbReference type="PANTHER" id="PTHR24421:SF10">
    <property type="entry name" value="NITRATE_NITRITE SENSOR PROTEIN NARQ"/>
    <property type="match status" value="1"/>
</dbReference>
<sequence>MTSFPLPRPHFIDPLIALAAVSPALLDQVTTDTSRQAWTALAVHSVVAAGGLLVRRRLPLTGFAVMLTTLAVVEIWCAAQEVQLGNLAVLPLAFSLYAVGAYCTLPRALAGVCGGTVLVCLGVMVNHATATTDWRGGSDVFATVAPLPVACALGIVVQSHRLTLEAVRARAADAQREHTLLAERAAAAERVRIARDMHDVVAHSLTLLVVHAETMRARSADLPPWASRQVDALAAAGRQATVEMRELLGVLRNGTPPERAPLSPAPSFAELPELVRSARQAGNPVRLDIHGDPATLPKPVQLMCYRIVQETLANARRHAPGAAVTIGATVAGSAVRVAVRSAPSPYDVVPVPGAGTGLEGMRERVTALGGEFTAGGTEDGGFLVTASVPPAQDAGRTW</sequence>
<dbReference type="Proteomes" id="UP001403094">
    <property type="component" value="Unassembled WGS sequence"/>
</dbReference>
<proteinExistence type="predicted"/>
<comment type="caution">
    <text evidence="11">The sequence shown here is derived from an EMBL/GenBank/DDBJ whole genome shotgun (WGS) entry which is preliminary data.</text>
</comment>
<keyword evidence="7" id="KW-0067">ATP-binding</keyword>
<evidence type="ECO:0000256" key="1">
    <source>
        <dbReference type="ARBA" id="ARBA00000085"/>
    </source>
</evidence>
<dbReference type="InterPro" id="IPR036890">
    <property type="entry name" value="HATPase_C_sf"/>
</dbReference>
<keyword evidence="12" id="KW-1185">Reference proteome</keyword>
<dbReference type="EC" id="2.7.13.3" evidence="2"/>
<dbReference type="Gene3D" id="1.20.5.1930">
    <property type="match status" value="1"/>
</dbReference>
<dbReference type="InterPro" id="IPR050482">
    <property type="entry name" value="Sensor_HK_TwoCompSys"/>
</dbReference>
<keyword evidence="6 11" id="KW-0418">Kinase</keyword>
<keyword evidence="5" id="KW-0547">Nucleotide-binding</keyword>